<proteinExistence type="predicted"/>
<evidence type="ECO:0000313" key="3">
    <source>
        <dbReference type="Proteomes" id="UP001500620"/>
    </source>
</evidence>
<gene>
    <name evidence="2" type="ORF">GCM10022255_058610</name>
</gene>
<protein>
    <submittedName>
        <fullName evidence="2">Uncharacterized protein</fullName>
    </submittedName>
</protein>
<keyword evidence="3" id="KW-1185">Reference proteome</keyword>
<dbReference type="EMBL" id="BAABAT010000018">
    <property type="protein sequence ID" value="GAA4254327.1"/>
    <property type="molecule type" value="Genomic_DNA"/>
</dbReference>
<accession>A0ABP8DEW9</accession>
<dbReference type="InterPro" id="IPR046030">
    <property type="entry name" value="DUF5988"/>
</dbReference>
<name>A0ABP8DEW9_9ACTN</name>
<dbReference type="Proteomes" id="UP001500620">
    <property type="component" value="Unassembled WGS sequence"/>
</dbReference>
<organism evidence="2 3">
    <name type="scientific">Dactylosporangium darangshiense</name>
    <dbReference type="NCBI Taxonomy" id="579108"/>
    <lineage>
        <taxon>Bacteria</taxon>
        <taxon>Bacillati</taxon>
        <taxon>Actinomycetota</taxon>
        <taxon>Actinomycetes</taxon>
        <taxon>Micromonosporales</taxon>
        <taxon>Micromonosporaceae</taxon>
        <taxon>Dactylosporangium</taxon>
    </lineage>
</organism>
<dbReference type="Pfam" id="PF19450">
    <property type="entry name" value="DUF5988"/>
    <property type="match status" value="1"/>
</dbReference>
<reference evidence="3" key="1">
    <citation type="journal article" date="2019" name="Int. J. Syst. Evol. Microbiol.">
        <title>The Global Catalogue of Microorganisms (GCM) 10K type strain sequencing project: providing services to taxonomists for standard genome sequencing and annotation.</title>
        <authorList>
            <consortium name="The Broad Institute Genomics Platform"/>
            <consortium name="The Broad Institute Genome Sequencing Center for Infectious Disease"/>
            <person name="Wu L."/>
            <person name="Ma J."/>
        </authorList>
    </citation>
    <scope>NUCLEOTIDE SEQUENCE [LARGE SCALE GENOMIC DNA]</scope>
    <source>
        <strain evidence="3">JCM 17441</strain>
    </source>
</reference>
<evidence type="ECO:0000256" key="1">
    <source>
        <dbReference type="SAM" id="MobiDB-lite"/>
    </source>
</evidence>
<sequence>MNDDIDTQAQEALTAVLEGGPSSLPEALRRQPAPSGDDRIKVPHLGGYEHFERAGSVDGDAHVVYRWTARTRIAE</sequence>
<evidence type="ECO:0000313" key="2">
    <source>
        <dbReference type="EMBL" id="GAA4254327.1"/>
    </source>
</evidence>
<dbReference type="RefSeq" id="WP_345131375.1">
    <property type="nucleotide sequence ID" value="NZ_BAABAT010000018.1"/>
</dbReference>
<comment type="caution">
    <text evidence="2">The sequence shown here is derived from an EMBL/GenBank/DDBJ whole genome shotgun (WGS) entry which is preliminary data.</text>
</comment>
<feature type="region of interest" description="Disordered" evidence="1">
    <location>
        <begin position="18"/>
        <end position="39"/>
    </location>
</feature>